<feature type="chain" id="PRO_5034277625" description="pectinesterase" evidence="7">
    <location>
        <begin position="21"/>
        <end position="403"/>
    </location>
</feature>
<evidence type="ECO:0000256" key="7">
    <source>
        <dbReference type="SAM" id="SignalP"/>
    </source>
</evidence>
<feature type="signal peptide" evidence="7">
    <location>
        <begin position="1"/>
        <end position="20"/>
    </location>
</feature>
<evidence type="ECO:0000313" key="10">
    <source>
        <dbReference type="Proteomes" id="UP000620104"/>
    </source>
</evidence>
<feature type="region of interest" description="Disordered" evidence="6">
    <location>
        <begin position="23"/>
        <end position="65"/>
    </location>
</feature>
<dbReference type="Proteomes" id="UP000620104">
    <property type="component" value="Unassembled WGS sequence"/>
</dbReference>
<dbReference type="UniPathway" id="UPA00545">
    <property type="reaction ID" value="UER00823"/>
</dbReference>
<feature type="compositionally biased region" description="Basic and acidic residues" evidence="6">
    <location>
        <begin position="23"/>
        <end position="43"/>
    </location>
</feature>
<sequence length="403" mass="43382">MLLSLTKLSVAGCLLAVVSAAPTERDNDKKHDNNGKGNDKDNRSTTYSECQRPKPQGQQLQGCPEGTLYVSQTDPQAEYGSISAAIRSLPDDNSSHHILVGTGSYHETLNITRQGPLTLLGITAYPLDWSKNGVYVWNSSFINQTTQAGTGLHNSDAAVLTVSPPAGVKFGCSDFRAYNMGFANRAQVDGVEIIGQQTGPSAAFFSTAANSSLYGCTFDSYQDTWYTGKNASSFVYSGQIKGFTDYLYGYGTAWFEGVTMANRGCGGGITAWKGEGTPDQNKFGVYQANGRIVGADDAVPDLTRNCPLGRPWNNASRSIYKNTYMSNIVLPQGFVAWSDNDPRVVPNLTIFGEYGSYGPGFDAKARNLSVEALLTKEQADEYTVEKVFGGLPSWIDLGTAVIA</sequence>
<keyword evidence="10" id="KW-1185">Reference proteome</keyword>
<evidence type="ECO:0000256" key="2">
    <source>
        <dbReference type="ARBA" id="ARBA00008891"/>
    </source>
</evidence>
<reference evidence="9" key="1">
    <citation type="submission" date="2020-07" db="EMBL/GenBank/DDBJ databases">
        <title>Draft Genome Sequence of a Deep-Sea Yeast, Naganishia (Cryptococcus) liquefaciens strain N6.</title>
        <authorList>
            <person name="Han Y.W."/>
            <person name="Kajitani R."/>
            <person name="Morimoto H."/>
            <person name="Parhat M."/>
            <person name="Tsubouchi H."/>
            <person name="Bakenova O."/>
            <person name="Ogata M."/>
            <person name="Argunhan B."/>
            <person name="Aoki R."/>
            <person name="Kajiwara S."/>
            <person name="Itoh T."/>
            <person name="Iwasaki H."/>
        </authorList>
    </citation>
    <scope>NUCLEOTIDE SEQUENCE</scope>
    <source>
        <strain evidence="9">N6</strain>
    </source>
</reference>
<evidence type="ECO:0000259" key="8">
    <source>
        <dbReference type="Pfam" id="PF01095"/>
    </source>
</evidence>
<comment type="similarity">
    <text evidence="2">Belongs to the pectinesterase family.</text>
</comment>
<keyword evidence="7" id="KW-0732">Signal</keyword>
<dbReference type="Pfam" id="PF01095">
    <property type="entry name" value="Pectinesterase"/>
    <property type="match status" value="1"/>
</dbReference>
<dbReference type="AlphaFoldDB" id="A0A8H3TN82"/>
<dbReference type="PANTHER" id="PTHR31321">
    <property type="entry name" value="ACYL-COA THIOESTER HYDROLASE YBHC-RELATED"/>
    <property type="match status" value="1"/>
</dbReference>
<proteinExistence type="inferred from homology"/>
<dbReference type="InterPro" id="IPR012334">
    <property type="entry name" value="Pectin_lyas_fold"/>
</dbReference>
<dbReference type="InterPro" id="IPR011050">
    <property type="entry name" value="Pectin_lyase_fold/virulence"/>
</dbReference>
<name>A0A8H3TN82_9TREE</name>
<keyword evidence="4" id="KW-0378">Hydrolase</keyword>
<keyword evidence="5" id="KW-0063">Aspartyl esterase</keyword>
<evidence type="ECO:0000256" key="4">
    <source>
        <dbReference type="ARBA" id="ARBA00022801"/>
    </source>
</evidence>
<organism evidence="9 10">
    <name type="scientific">Naganishia liquefaciens</name>
    <dbReference type="NCBI Taxonomy" id="104408"/>
    <lineage>
        <taxon>Eukaryota</taxon>
        <taxon>Fungi</taxon>
        <taxon>Dikarya</taxon>
        <taxon>Basidiomycota</taxon>
        <taxon>Agaricomycotina</taxon>
        <taxon>Tremellomycetes</taxon>
        <taxon>Filobasidiales</taxon>
        <taxon>Filobasidiaceae</taxon>
        <taxon>Naganishia</taxon>
    </lineage>
</organism>
<evidence type="ECO:0000313" key="9">
    <source>
        <dbReference type="EMBL" id="GHJ83826.1"/>
    </source>
</evidence>
<evidence type="ECO:0000256" key="6">
    <source>
        <dbReference type="SAM" id="MobiDB-lite"/>
    </source>
</evidence>
<comment type="caution">
    <text evidence="9">The sequence shown here is derived from an EMBL/GenBank/DDBJ whole genome shotgun (WGS) entry which is preliminary data.</text>
</comment>
<dbReference type="GO" id="GO:0030599">
    <property type="term" value="F:pectinesterase activity"/>
    <property type="evidence" value="ECO:0007669"/>
    <property type="project" value="UniProtKB-EC"/>
</dbReference>
<dbReference type="EMBL" id="BLZA01000005">
    <property type="protein sequence ID" value="GHJ83826.1"/>
    <property type="molecule type" value="Genomic_DNA"/>
</dbReference>
<dbReference type="SUPFAM" id="SSF51126">
    <property type="entry name" value="Pectin lyase-like"/>
    <property type="match status" value="1"/>
</dbReference>
<protein>
    <recommendedName>
        <fullName evidence="3">pectinesterase</fullName>
        <ecNumber evidence="3">3.1.1.11</ecNumber>
    </recommendedName>
</protein>
<dbReference type="InterPro" id="IPR000070">
    <property type="entry name" value="Pectinesterase_cat"/>
</dbReference>
<comment type="pathway">
    <text evidence="1">Glycan metabolism; pectin degradation; 2-dehydro-3-deoxy-D-gluconate from pectin: step 1/5.</text>
</comment>
<feature type="domain" description="Pectinesterase catalytic" evidence="8">
    <location>
        <begin position="166"/>
        <end position="388"/>
    </location>
</feature>
<gene>
    <name evidence="9" type="ORF">NliqN6_0228</name>
</gene>
<evidence type="ECO:0000256" key="1">
    <source>
        <dbReference type="ARBA" id="ARBA00005184"/>
    </source>
</evidence>
<dbReference type="PANTHER" id="PTHR31321:SF137">
    <property type="entry name" value="PECTIN METHYL ESTERASE (EUROFUNG)"/>
    <property type="match status" value="1"/>
</dbReference>
<evidence type="ECO:0000256" key="5">
    <source>
        <dbReference type="ARBA" id="ARBA00023085"/>
    </source>
</evidence>
<dbReference type="GO" id="GO:0045490">
    <property type="term" value="P:pectin catabolic process"/>
    <property type="evidence" value="ECO:0007669"/>
    <property type="project" value="UniProtKB-UniPathway"/>
</dbReference>
<dbReference type="Gene3D" id="2.160.20.10">
    <property type="entry name" value="Single-stranded right-handed beta-helix, Pectin lyase-like"/>
    <property type="match status" value="1"/>
</dbReference>
<dbReference type="GO" id="GO:0042545">
    <property type="term" value="P:cell wall modification"/>
    <property type="evidence" value="ECO:0007669"/>
    <property type="project" value="InterPro"/>
</dbReference>
<dbReference type="OrthoDB" id="2019149at2759"/>
<evidence type="ECO:0000256" key="3">
    <source>
        <dbReference type="ARBA" id="ARBA00013229"/>
    </source>
</evidence>
<dbReference type="EC" id="3.1.1.11" evidence="3"/>
<accession>A0A8H3TN82</accession>